<dbReference type="InterPro" id="IPR003961">
    <property type="entry name" value="FN3_dom"/>
</dbReference>
<dbReference type="EMBL" id="LN609529">
    <property type="protein sequence ID" value="CEF66183.1"/>
    <property type="molecule type" value="Genomic_DNA"/>
</dbReference>
<dbReference type="GO" id="GO:0005524">
    <property type="term" value="F:ATP binding"/>
    <property type="evidence" value="ECO:0007669"/>
    <property type="project" value="InterPro"/>
</dbReference>
<organism evidence="8">
    <name type="scientific">Strongyloides ratti</name>
    <name type="common">Parasitic roundworm</name>
    <dbReference type="NCBI Taxonomy" id="34506"/>
    <lineage>
        <taxon>Eukaryota</taxon>
        <taxon>Metazoa</taxon>
        <taxon>Ecdysozoa</taxon>
        <taxon>Nematoda</taxon>
        <taxon>Chromadorea</taxon>
        <taxon>Rhabditida</taxon>
        <taxon>Tylenchina</taxon>
        <taxon>Panagrolaimomorpha</taxon>
        <taxon>Strongyloidoidea</taxon>
        <taxon>Strongyloididae</taxon>
        <taxon>Strongyloides</taxon>
    </lineage>
</organism>
<evidence type="ECO:0000313" key="10">
    <source>
        <dbReference type="WBParaSite" id="SRAE_2000085300.1"/>
    </source>
</evidence>
<dbReference type="GO" id="GO:0004672">
    <property type="term" value="F:protein kinase activity"/>
    <property type="evidence" value="ECO:0007669"/>
    <property type="project" value="InterPro"/>
</dbReference>
<evidence type="ECO:0000259" key="6">
    <source>
        <dbReference type="PROSITE" id="PS50835"/>
    </source>
</evidence>
<dbReference type="WBParaSite" id="SRAE_2000085300.1">
    <property type="protein sequence ID" value="SRAE_2000085300.1"/>
    <property type="gene ID" value="WBGene00261053"/>
</dbReference>
<dbReference type="CDD" id="cd00096">
    <property type="entry name" value="Ig"/>
    <property type="match status" value="1"/>
</dbReference>
<dbReference type="InterPro" id="IPR013783">
    <property type="entry name" value="Ig-like_fold"/>
</dbReference>
<keyword evidence="8" id="KW-0418">Kinase</keyword>
<keyword evidence="9" id="KW-1185">Reference proteome</keyword>
<dbReference type="InterPro" id="IPR036179">
    <property type="entry name" value="Ig-like_dom_sf"/>
</dbReference>
<feature type="compositionally biased region" description="Polar residues" evidence="4">
    <location>
        <begin position="493"/>
        <end position="515"/>
    </location>
</feature>
<dbReference type="RefSeq" id="XP_024505383.1">
    <property type="nucleotide sequence ID" value="XM_024651735.1"/>
</dbReference>
<feature type="domain" description="Ig-like" evidence="6">
    <location>
        <begin position="863"/>
        <end position="927"/>
    </location>
</feature>
<dbReference type="InterPro" id="IPR036116">
    <property type="entry name" value="FN3_sf"/>
</dbReference>
<evidence type="ECO:0000259" key="7">
    <source>
        <dbReference type="PROSITE" id="PS50853"/>
    </source>
</evidence>
<feature type="domain" description="Protein kinase" evidence="5">
    <location>
        <begin position="1117"/>
        <end position="1373"/>
    </location>
</feature>
<dbReference type="SUPFAM" id="SSF48726">
    <property type="entry name" value="Immunoglobulin"/>
    <property type="match status" value="1"/>
</dbReference>
<dbReference type="CDD" id="cd00063">
    <property type="entry name" value="FN3"/>
    <property type="match status" value="1"/>
</dbReference>
<dbReference type="OMA" id="HFSEWRL"/>
<feature type="compositionally biased region" description="Basic residues" evidence="4">
    <location>
        <begin position="483"/>
        <end position="492"/>
    </location>
</feature>
<evidence type="ECO:0000256" key="1">
    <source>
        <dbReference type="ARBA" id="ARBA00022737"/>
    </source>
</evidence>
<keyword evidence="1" id="KW-0677">Repeat</keyword>
<feature type="domain" description="Protein kinase" evidence="5">
    <location>
        <begin position="1"/>
        <end position="196"/>
    </location>
</feature>
<feature type="domain" description="Fibronectin type-III" evidence="7">
    <location>
        <begin position="939"/>
        <end position="1037"/>
    </location>
</feature>
<keyword evidence="3" id="KW-0393">Immunoglobulin domain</keyword>
<dbReference type="InterPro" id="IPR007110">
    <property type="entry name" value="Ig-like_dom"/>
</dbReference>
<dbReference type="WormBase" id="SRAE_2000085300">
    <property type="protein sequence ID" value="SRP08154"/>
    <property type="gene ID" value="WBGene00261053"/>
</dbReference>
<dbReference type="SMART" id="SM00408">
    <property type="entry name" value="IGc2"/>
    <property type="match status" value="1"/>
</dbReference>
<dbReference type="SUPFAM" id="SSF56112">
    <property type="entry name" value="Protein kinase-like (PK-like)"/>
    <property type="match status" value="2"/>
</dbReference>
<evidence type="ECO:0000313" key="8">
    <source>
        <dbReference type="EMBL" id="CEF66183.1"/>
    </source>
</evidence>
<dbReference type="STRING" id="34506.A0A090LDJ3"/>
<gene>
    <name evidence="8 10 11" type="ORF">SRAE_2000085300</name>
</gene>
<dbReference type="GeneID" id="36378547"/>
<sequence>MLHYTFQSSNKTFLDSLVPPKIHESLSSKASPDRDPSKEDQVRVFVKQLLTALQYMHDRNQPHLDLRPEVVLLQDDHLCLADFGQNIHVKNGRITGNFKASPEFVAPELVKNEKIGLYSDMWSVGIMTFVLLGGISPFLGDNDNETLLNVVEGRFDLQCKELSYVTNEAIDFLERLLIINPFQRMTVNEALSHPWICESSLLDAKLSSEFLREFKYRHKWLERRVFVQQTPSDSILKVEPIPVPEFCESHPNEKHLGTIIDPVAIYDFLTIKDQPRLFEPKFTYGSRLSPETETNSNLSPTTSSVSLHKLSYPLNIIDDSSFGLYRTESEESINTLPFEEPIKFKIGRGLKDSSPLSTNSVGIQNTFKKSPSPSMQNCGEDRKILQSQEGGECPISDLLKKDIEKKLKKATEDKYFEDEEEDEEIFDTDFIPPLRLIKGERREIEEEIANRILSDISEENSYAGSIVSLNDIEPNQKLLTNNPRKKLYRSRSRSTTPMDNSGSEDSFTPIASPSVTIDMDDDNESVKAFFSEKGFNVPPEQMDPSVPVSAPLFLEGLGKHKITVVSNEERPKSGGGLSPGLKCRPGTKSPVLLSPGREHKMECVISTKRGKQRMTKPMNEEAPIDNSINNLNEKRKASVKFHDDFDDFDALMAEAEKVKSEYKEKRPKLNGEKKENIENIEIQEKPIIDNEEKTKIPVRRYNLEEELEKYRPKNYYKEEENIVPENDIDDYIWDSHYQIGPDTLLLASKGASFNARVRGYRSFLWGEGAPYVGVGILGFRNRDITVRERRRYTDLMKEESNNILNTGFTDEFGKKLHIIHNKINKLQNHGGLSSNISEQKGSVIFKKRLRDVYWHEEKSRFLFECQVIGNPTPEIVWKYNNTIINNSDRYIIKNYNGYCSLEVVRPELHELGEYTCEARNENGFDITSCRAYSGETPGKPGRPEIELASDTEVLICWEMPETCTTLEGIRYKLEIRPAGENDHFAPWIVVSDNIDGEVCLVKHLAPHGIYQFRVTAKNGFGWGFPSLNSRIIKTHRKGVPKLQTELLKRDICINSVSIPSRPIVKRGSRGGGLCEILEESNDDMIENGVERRENTSKIENLGEGVTLLVDEDITKRFQIEKEIFRGRFSVVVNVSDSKNEGRSHCIAKKRLTTYPDVPSALDEYENLKLCQHENVVQLVGAYENGSTITLITERLYEDVFHRFSFLDSYNEESVVLTVRQIVSALHWIHYKGILHLDIQPDNIMFVNKRSWFIKIIDFGSSKKISTNPLKSSTIHQRIDWKAPEVIKGENVTEKTDCFGMGLIAFTILSGFHPFSSINDTSEEISDAILNVKCDPNLIPVQASQEALKFVTWALKKDPRRRISTSEALTDRWLSSDVSIVRRREAIKYSSSKLRKTADYIMRRVPRLNGNDMTPVELIR</sequence>
<dbReference type="Pfam" id="PF00041">
    <property type="entry name" value="fn3"/>
    <property type="match status" value="1"/>
</dbReference>
<dbReference type="OrthoDB" id="2570713at2759"/>
<dbReference type="CTD" id="36378547"/>
<dbReference type="PROSITE" id="PS50011">
    <property type="entry name" value="PROTEIN_KINASE_DOM"/>
    <property type="match status" value="2"/>
</dbReference>
<dbReference type="SMART" id="SM00060">
    <property type="entry name" value="FN3"/>
    <property type="match status" value="1"/>
</dbReference>
<dbReference type="Proteomes" id="UP000035682">
    <property type="component" value="Unplaced"/>
</dbReference>
<evidence type="ECO:0000256" key="3">
    <source>
        <dbReference type="ARBA" id="ARBA00023319"/>
    </source>
</evidence>
<evidence type="ECO:0000313" key="9">
    <source>
        <dbReference type="Proteomes" id="UP000035682"/>
    </source>
</evidence>
<feature type="region of interest" description="Disordered" evidence="4">
    <location>
        <begin position="567"/>
        <end position="594"/>
    </location>
</feature>
<dbReference type="Pfam" id="PF00069">
    <property type="entry name" value="Pkinase"/>
    <property type="match status" value="2"/>
</dbReference>
<reference evidence="8 9" key="1">
    <citation type="submission" date="2014-09" db="EMBL/GenBank/DDBJ databases">
        <authorList>
            <person name="Martin A.A."/>
        </authorList>
    </citation>
    <scope>NUCLEOTIDE SEQUENCE</scope>
    <source>
        <strain evidence="9">ED321</strain>
        <strain evidence="8">ED321 Heterogonic</strain>
    </source>
</reference>
<dbReference type="PROSITE" id="PS50835">
    <property type="entry name" value="IG_LIKE"/>
    <property type="match status" value="1"/>
</dbReference>
<proteinExistence type="predicted"/>
<dbReference type="eggNOG" id="KOG0032">
    <property type="taxonomic scope" value="Eukaryota"/>
</dbReference>
<protein>
    <submittedName>
        <fullName evidence="8 10">Striated muscle preferentially expressed protein kinase</fullName>
    </submittedName>
</protein>
<keyword evidence="2" id="KW-1015">Disulfide bond</keyword>
<dbReference type="FunFam" id="2.60.40.10:FF:000032">
    <property type="entry name" value="palladin isoform X1"/>
    <property type="match status" value="1"/>
</dbReference>
<dbReference type="SUPFAM" id="SSF49265">
    <property type="entry name" value="Fibronectin type III"/>
    <property type="match status" value="1"/>
</dbReference>
<evidence type="ECO:0000256" key="2">
    <source>
        <dbReference type="ARBA" id="ARBA00023157"/>
    </source>
</evidence>
<evidence type="ECO:0000313" key="11">
    <source>
        <dbReference type="WormBase" id="SRAE_2000085300"/>
    </source>
</evidence>
<dbReference type="InterPro" id="IPR013098">
    <property type="entry name" value="Ig_I-set"/>
</dbReference>
<dbReference type="PROSITE" id="PS50853">
    <property type="entry name" value="FN3"/>
    <property type="match status" value="1"/>
</dbReference>
<dbReference type="InterPro" id="IPR003598">
    <property type="entry name" value="Ig_sub2"/>
</dbReference>
<feature type="region of interest" description="Disordered" evidence="4">
    <location>
        <begin position="480"/>
        <end position="519"/>
    </location>
</feature>
<reference evidence="10" key="2">
    <citation type="submission" date="2020-12" db="UniProtKB">
        <authorList>
            <consortium name="WormBaseParasite"/>
        </authorList>
    </citation>
    <scope>IDENTIFICATION</scope>
</reference>
<evidence type="ECO:0000256" key="4">
    <source>
        <dbReference type="SAM" id="MobiDB-lite"/>
    </source>
</evidence>
<dbReference type="Gene3D" id="1.10.510.10">
    <property type="entry name" value="Transferase(Phosphotransferase) domain 1"/>
    <property type="match status" value="2"/>
</dbReference>
<dbReference type="InterPro" id="IPR011009">
    <property type="entry name" value="Kinase-like_dom_sf"/>
</dbReference>
<dbReference type="Gene3D" id="2.60.40.10">
    <property type="entry name" value="Immunoglobulins"/>
    <property type="match status" value="2"/>
</dbReference>
<dbReference type="PANTHER" id="PTHR24347">
    <property type="entry name" value="SERINE/THREONINE-PROTEIN KINASE"/>
    <property type="match status" value="1"/>
</dbReference>
<name>A0A090LDJ3_STRRB</name>
<evidence type="ECO:0000259" key="5">
    <source>
        <dbReference type="PROSITE" id="PS50011"/>
    </source>
</evidence>
<dbReference type="InterPro" id="IPR000719">
    <property type="entry name" value="Prot_kinase_dom"/>
</dbReference>
<accession>A0A090LDJ3</accession>
<keyword evidence="8" id="KW-0808">Transferase</keyword>
<dbReference type="Pfam" id="PF07679">
    <property type="entry name" value="I-set"/>
    <property type="match status" value="1"/>
</dbReference>